<accession>A0AAN6YND8</accession>
<protein>
    <submittedName>
        <fullName evidence="1">Uncharacterized protein</fullName>
    </submittedName>
</protein>
<organism evidence="1 2">
    <name type="scientific">Podospora fimiseda</name>
    <dbReference type="NCBI Taxonomy" id="252190"/>
    <lineage>
        <taxon>Eukaryota</taxon>
        <taxon>Fungi</taxon>
        <taxon>Dikarya</taxon>
        <taxon>Ascomycota</taxon>
        <taxon>Pezizomycotina</taxon>
        <taxon>Sordariomycetes</taxon>
        <taxon>Sordariomycetidae</taxon>
        <taxon>Sordariales</taxon>
        <taxon>Podosporaceae</taxon>
        <taxon>Podospora</taxon>
    </lineage>
</organism>
<reference evidence="1" key="1">
    <citation type="journal article" date="2023" name="Mol. Phylogenet. Evol.">
        <title>Genome-scale phylogeny and comparative genomics of the fungal order Sordariales.</title>
        <authorList>
            <person name="Hensen N."/>
            <person name="Bonometti L."/>
            <person name="Westerberg I."/>
            <person name="Brannstrom I.O."/>
            <person name="Guillou S."/>
            <person name="Cros-Aarteil S."/>
            <person name="Calhoun S."/>
            <person name="Haridas S."/>
            <person name="Kuo A."/>
            <person name="Mondo S."/>
            <person name="Pangilinan J."/>
            <person name="Riley R."/>
            <person name="LaButti K."/>
            <person name="Andreopoulos B."/>
            <person name="Lipzen A."/>
            <person name="Chen C."/>
            <person name="Yan M."/>
            <person name="Daum C."/>
            <person name="Ng V."/>
            <person name="Clum A."/>
            <person name="Steindorff A."/>
            <person name="Ohm R.A."/>
            <person name="Martin F."/>
            <person name="Silar P."/>
            <person name="Natvig D.O."/>
            <person name="Lalanne C."/>
            <person name="Gautier V."/>
            <person name="Ament-Velasquez S.L."/>
            <person name="Kruys A."/>
            <person name="Hutchinson M.I."/>
            <person name="Powell A.J."/>
            <person name="Barry K."/>
            <person name="Miller A.N."/>
            <person name="Grigoriev I.V."/>
            <person name="Debuchy R."/>
            <person name="Gladieux P."/>
            <person name="Hiltunen Thoren M."/>
            <person name="Johannesson H."/>
        </authorList>
    </citation>
    <scope>NUCLEOTIDE SEQUENCE</scope>
    <source>
        <strain evidence="1">CBS 990.96</strain>
    </source>
</reference>
<dbReference type="AlphaFoldDB" id="A0AAN6YND8"/>
<sequence length="160" mass="17676">MANIPAIHVDDENAAGKIAHLVPYLCQYQHLYNLTGDKIPARCKFTVQKISRASAQGSTAQRQKLKPRYQIEFSNTSTSSCSKQYLTILNLQPGYGVTQLVPPNNEESMEVISGKSIPPRTVAIIVTELLAAASSKPGFKMRDTFIALVTDRPTSFEDYI</sequence>
<evidence type="ECO:0000313" key="2">
    <source>
        <dbReference type="Proteomes" id="UP001301958"/>
    </source>
</evidence>
<comment type="caution">
    <text evidence="1">The sequence shown here is derived from an EMBL/GenBank/DDBJ whole genome shotgun (WGS) entry which is preliminary data.</text>
</comment>
<keyword evidence="2" id="KW-1185">Reference proteome</keyword>
<dbReference type="EMBL" id="MU865536">
    <property type="protein sequence ID" value="KAK4221548.1"/>
    <property type="molecule type" value="Genomic_DNA"/>
</dbReference>
<dbReference type="Proteomes" id="UP001301958">
    <property type="component" value="Unassembled WGS sequence"/>
</dbReference>
<evidence type="ECO:0000313" key="1">
    <source>
        <dbReference type="EMBL" id="KAK4221548.1"/>
    </source>
</evidence>
<reference evidence="1" key="2">
    <citation type="submission" date="2023-05" db="EMBL/GenBank/DDBJ databases">
        <authorList>
            <consortium name="Lawrence Berkeley National Laboratory"/>
            <person name="Steindorff A."/>
            <person name="Hensen N."/>
            <person name="Bonometti L."/>
            <person name="Westerberg I."/>
            <person name="Brannstrom I.O."/>
            <person name="Guillou S."/>
            <person name="Cros-Aarteil S."/>
            <person name="Calhoun S."/>
            <person name="Haridas S."/>
            <person name="Kuo A."/>
            <person name="Mondo S."/>
            <person name="Pangilinan J."/>
            <person name="Riley R."/>
            <person name="Labutti K."/>
            <person name="Andreopoulos B."/>
            <person name="Lipzen A."/>
            <person name="Chen C."/>
            <person name="Yanf M."/>
            <person name="Daum C."/>
            <person name="Ng V."/>
            <person name="Clum A."/>
            <person name="Ohm R."/>
            <person name="Martin F."/>
            <person name="Silar P."/>
            <person name="Natvig D."/>
            <person name="Lalanne C."/>
            <person name="Gautier V."/>
            <person name="Ament-Velasquez S.L."/>
            <person name="Kruys A."/>
            <person name="Hutchinson M.I."/>
            <person name="Powell A.J."/>
            <person name="Barry K."/>
            <person name="Miller A.N."/>
            <person name="Grigoriev I.V."/>
            <person name="Debuchy R."/>
            <person name="Gladieux P."/>
            <person name="Thoren M.H."/>
            <person name="Johannesson H."/>
        </authorList>
    </citation>
    <scope>NUCLEOTIDE SEQUENCE</scope>
    <source>
        <strain evidence="1">CBS 990.96</strain>
    </source>
</reference>
<name>A0AAN6YND8_9PEZI</name>
<gene>
    <name evidence="1" type="ORF">QBC38DRAFT_461360</name>
</gene>
<proteinExistence type="predicted"/>